<dbReference type="Proteomes" id="UP000193247">
    <property type="component" value="Unassembled WGS sequence"/>
</dbReference>
<gene>
    <name evidence="2" type="ORF">B8W66_21770</name>
</gene>
<name>A0A1X2LPG7_9MYCO</name>
<dbReference type="EMBL" id="NCXP01000046">
    <property type="protein sequence ID" value="OSC37218.1"/>
    <property type="molecule type" value="Genomic_DNA"/>
</dbReference>
<evidence type="ECO:0000313" key="3">
    <source>
        <dbReference type="Proteomes" id="UP000193247"/>
    </source>
</evidence>
<protein>
    <submittedName>
        <fullName evidence="2">Uncharacterized protein</fullName>
    </submittedName>
</protein>
<proteinExistence type="predicted"/>
<reference evidence="2 3" key="1">
    <citation type="submission" date="2017-04" db="EMBL/GenBank/DDBJ databases">
        <title>The new phylogeny of genus Mycobacterium.</title>
        <authorList>
            <person name="Tortoli E."/>
            <person name="Trovato A."/>
            <person name="Cirillo D.M."/>
        </authorList>
    </citation>
    <scope>NUCLEOTIDE SEQUENCE [LARGE SCALE GENOMIC DNA]</scope>
    <source>
        <strain evidence="2 3">TBL 1200985</strain>
    </source>
</reference>
<sequence>MTIVAKAAEATVIFLESHPVWVAAQQREKRVQEEMRRHPAFLGRQRAAERGGDVAVGGRDFRACHGSDTPA</sequence>
<keyword evidence="3" id="KW-1185">Reference proteome</keyword>
<dbReference type="RefSeq" id="WP_085327336.1">
    <property type="nucleotide sequence ID" value="NZ_NCXP01000046.1"/>
</dbReference>
<comment type="caution">
    <text evidence="2">The sequence shown here is derived from an EMBL/GenBank/DDBJ whole genome shotgun (WGS) entry which is preliminary data.</text>
</comment>
<accession>A0A1X2LPG7</accession>
<feature type="region of interest" description="Disordered" evidence="1">
    <location>
        <begin position="46"/>
        <end position="71"/>
    </location>
</feature>
<dbReference type="AlphaFoldDB" id="A0A1X2LPG7"/>
<evidence type="ECO:0000256" key="1">
    <source>
        <dbReference type="SAM" id="MobiDB-lite"/>
    </source>
</evidence>
<evidence type="ECO:0000313" key="2">
    <source>
        <dbReference type="EMBL" id="OSC37218.1"/>
    </source>
</evidence>
<organism evidence="2 3">
    <name type="scientific">Mycobacterium decipiens</name>
    <dbReference type="NCBI Taxonomy" id="1430326"/>
    <lineage>
        <taxon>Bacteria</taxon>
        <taxon>Bacillati</taxon>
        <taxon>Actinomycetota</taxon>
        <taxon>Actinomycetes</taxon>
        <taxon>Mycobacteriales</taxon>
        <taxon>Mycobacteriaceae</taxon>
        <taxon>Mycobacterium</taxon>
    </lineage>
</organism>